<keyword evidence="3" id="KW-1133">Transmembrane helix</keyword>
<evidence type="ECO:0000313" key="6">
    <source>
        <dbReference type="Proteomes" id="UP000261166"/>
    </source>
</evidence>
<evidence type="ECO:0000256" key="1">
    <source>
        <dbReference type="ARBA" id="ARBA00022612"/>
    </source>
</evidence>
<keyword evidence="1" id="KW-1188">Viral release from host cell</keyword>
<dbReference type="EMBL" id="QVLU01000021">
    <property type="protein sequence ID" value="RGE68080.1"/>
    <property type="molecule type" value="Genomic_DNA"/>
</dbReference>
<comment type="caution">
    <text evidence="5">The sequence shown here is derived from an EMBL/GenBank/DDBJ whole genome shotgun (WGS) entry which is preliminary data.</text>
</comment>
<feature type="transmembrane region" description="Helical" evidence="3">
    <location>
        <begin position="576"/>
        <end position="595"/>
    </location>
</feature>
<dbReference type="Pfam" id="PF10145">
    <property type="entry name" value="PhageMin_Tail"/>
    <property type="match status" value="1"/>
</dbReference>
<sequence>MGNGRIKGITIEIGGDTTGLDKALKDTNKNIKSTQDQLKDVERLLKLDPSNTELLSQKQKLLAQAVSETKDKLATLKDAEKQAQQQFAEGKISQEQYDGLQREIVETEQKLKALESQAEKSNTVLQQISLAGDKVQEFGGKVEDAGKKLLPVTAAITGLGTAAVVTVADFDESMSKVSAISGATGNEFDQLREKAREMGAKTKFSASEAADAFQYMAMAGWKTGDMLDGIEGIMNLAAASGEDLAATSDIVTDALTAFGLTAADSGHFADVLAAASSNANTNVSMMGETFKYAAPVAGALGFSVEDVAEAIGLMANSGIKASQAGTSLRTMLTSLAGNVKLSSDSMGIMEVSTTNADGSMRELGDILTDLRFCFSKMTEAEAASNAENIVGKNAMSGFLAVMQAAPADIEKLSTAIEKCDGTSESMADTMQDNLNGQITILKSQLQELAISFGDMLMPVIREVVTHIQGIVDWLNGLSETQKKLIMVIALVLAAVGPVLIIIGKIATGIGALMSLASSLGPLLGVIKGAFAALTGPVGIAIAVIAALTAAFTFLWNNCEGFRNFWISLWENIKQTAAAVVESLVLFFTVSIPGAWNAVIDFFRDIPTWWNNLWETVKETVSQAWETIKTVIIGILSPTIKNIMTLWNAAKDGIMTAMEGIKLILTGAWELIKNIVMAPVLFICDLVTGNFDQLKLDMDMIWTNILLAIQTIWEGIKLYFSGVFEALKGIFLTAWTSILTTVNTFCTNISNSIKKAWNSVIEWLRLLPEKLKKIAVDMFTKMKVGVETTVIKVVDAITEGLNKAIEFITSLPDKFLQWGKDMIQGLVDGIRSMIGAVQDAVESVADKIRSFLHFSRPDEGPLREYEKWMPDMMKGMAAGIRANMWRIQDQLKALTADMALTVGMDGTAVMQPMFVNHNVVTVGNKLLVDEVNEQLGKRL</sequence>
<evidence type="ECO:0000313" key="5">
    <source>
        <dbReference type="EMBL" id="RGE68080.1"/>
    </source>
</evidence>
<dbReference type="Proteomes" id="UP000261166">
    <property type="component" value="Unassembled WGS sequence"/>
</dbReference>
<keyword evidence="3" id="KW-0472">Membrane</keyword>
<name>A0A3E3ILY3_9FIRM</name>
<feature type="transmembrane region" description="Helical" evidence="3">
    <location>
        <begin position="536"/>
        <end position="555"/>
    </location>
</feature>
<dbReference type="InterPro" id="IPR010090">
    <property type="entry name" value="Phage_tape_meas"/>
</dbReference>
<feature type="domain" description="Phage tail tape measure protein" evidence="4">
    <location>
        <begin position="192"/>
        <end position="391"/>
    </location>
</feature>
<gene>
    <name evidence="5" type="ORF">DWY69_20820</name>
</gene>
<evidence type="ECO:0000256" key="2">
    <source>
        <dbReference type="SAM" id="Coils"/>
    </source>
</evidence>
<evidence type="ECO:0000259" key="4">
    <source>
        <dbReference type="Pfam" id="PF10145"/>
    </source>
</evidence>
<reference evidence="5 6" key="1">
    <citation type="submission" date="2018-08" db="EMBL/GenBank/DDBJ databases">
        <title>A genome reference for cultivated species of the human gut microbiota.</title>
        <authorList>
            <person name="Zou Y."/>
            <person name="Xue W."/>
            <person name="Luo G."/>
        </authorList>
    </citation>
    <scope>NUCLEOTIDE SEQUENCE [LARGE SCALE GENOMIC DNA]</scope>
    <source>
        <strain evidence="5 6">AF26-4BH</strain>
    </source>
</reference>
<feature type="transmembrane region" description="Helical" evidence="3">
    <location>
        <begin position="509"/>
        <end position="530"/>
    </location>
</feature>
<dbReference type="AlphaFoldDB" id="A0A3E3ILY3"/>
<accession>A0A3E3ILY3</accession>
<dbReference type="RefSeq" id="WP_117531329.1">
    <property type="nucleotide sequence ID" value="NZ_JBKXRP010000034.1"/>
</dbReference>
<keyword evidence="3" id="KW-0812">Transmembrane</keyword>
<feature type="transmembrane region" description="Helical" evidence="3">
    <location>
        <begin position="484"/>
        <end position="502"/>
    </location>
</feature>
<organism evidence="5 6">
    <name type="scientific">Eisenbergiella massiliensis</name>
    <dbReference type="NCBI Taxonomy" id="1720294"/>
    <lineage>
        <taxon>Bacteria</taxon>
        <taxon>Bacillati</taxon>
        <taxon>Bacillota</taxon>
        <taxon>Clostridia</taxon>
        <taxon>Lachnospirales</taxon>
        <taxon>Lachnospiraceae</taxon>
        <taxon>Eisenbergiella</taxon>
    </lineage>
</organism>
<dbReference type="OrthoDB" id="28713at2"/>
<dbReference type="PANTHER" id="PTHR37813">
    <property type="entry name" value="FELS-2 PROPHAGE PROTEIN"/>
    <property type="match status" value="1"/>
</dbReference>
<keyword evidence="2" id="KW-0175">Coiled coil</keyword>
<dbReference type="Gene3D" id="1.20.120.20">
    <property type="entry name" value="Apolipoprotein"/>
    <property type="match status" value="1"/>
</dbReference>
<dbReference type="NCBIfam" id="TIGR01760">
    <property type="entry name" value="tape_meas_TP901"/>
    <property type="match status" value="1"/>
</dbReference>
<feature type="coiled-coil region" evidence="2">
    <location>
        <begin position="24"/>
        <end position="124"/>
    </location>
</feature>
<protein>
    <submittedName>
        <fullName evidence="5">Phage tail tape measure protein</fullName>
    </submittedName>
</protein>
<evidence type="ECO:0000256" key="3">
    <source>
        <dbReference type="SAM" id="Phobius"/>
    </source>
</evidence>
<dbReference type="PANTHER" id="PTHR37813:SF1">
    <property type="entry name" value="FELS-2 PROPHAGE PROTEIN"/>
    <property type="match status" value="1"/>
</dbReference>
<proteinExistence type="predicted"/>